<protein>
    <submittedName>
        <fullName evidence="3">Uncharacterized protein</fullName>
    </submittedName>
</protein>
<keyword evidence="2" id="KW-0812">Transmembrane</keyword>
<evidence type="ECO:0000256" key="1">
    <source>
        <dbReference type="SAM" id="MobiDB-lite"/>
    </source>
</evidence>
<sequence>TTTAAPTTTTAAPTTTTAAPTTTTAAPTTTTTTKATAAPTTTTATPTTTTTAAPTTTTTRPPGTTTTTRPPSVTHSSPITTLPYTIWNTTTRYTPVTTISYTMTSTAATIPPPSMVPINIGGGELRMTGLTILMKGVNFHEDLKNQSSTIFDELSWDVRRFLLRRDHNGGLDFANFPLLSCNITRFTKGSIVAEFELGYDVQYYLGMPKYGTESIRAHVNNTIQSMASKNITTYALGTNGTMKNLTVDRAYLRDVTYGQIHKASACTGNILRCEYGHRCYYYNGEYGCYSMCQRIPFGTWSHEDHDRCYGGTCSLSGGYNTSLTTVCTCNNGFIKLGDGCASVAVVVGILGGIVLILIVILIVCAVRKGSSKPIGDPGSRLETYSGEQDANNMEQVTRRQLLRHLSISMGSADRTDDNFQNKNNKENKEDGRKSKKYNLSDSLKLRLKKELLPPKDDVDMGNM</sequence>
<feature type="non-terminal residue" evidence="3">
    <location>
        <position position="463"/>
    </location>
</feature>
<dbReference type="AlphaFoldDB" id="A0A8S4PAE7"/>
<reference evidence="3" key="1">
    <citation type="submission" date="2022-03" db="EMBL/GenBank/DDBJ databases">
        <authorList>
            <person name="Martin C."/>
        </authorList>
    </citation>
    <scope>NUCLEOTIDE SEQUENCE</scope>
</reference>
<keyword evidence="4" id="KW-1185">Reference proteome</keyword>
<feature type="region of interest" description="Disordered" evidence="1">
    <location>
        <begin position="411"/>
        <end position="435"/>
    </location>
</feature>
<evidence type="ECO:0000313" key="3">
    <source>
        <dbReference type="EMBL" id="CAH1790336.1"/>
    </source>
</evidence>
<keyword evidence="2" id="KW-0472">Membrane</keyword>
<proteinExistence type="predicted"/>
<feature type="region of interest" description="Disordered" evidence="1">
    <location>
        <begin position="1"/>
        <end position="80"/>
    </location>
</feature>
<feature type="compositionally biased region" description="Low complexity" evidence="1">
    <location>
        <begin position="1"/>
        <end position="71"/>
    </location>
</feature>
<name>A0A8S4PAE7_OWEFU</name>
<comment type="caution">
    <text evidence="3">The sequence shown here is derived from an EMBL/GenBank/DDBJ whole genome shotgun (WGS) entry which is preliminary data.</text>
</comment>
<dbReference type="EMBL" id="CAIIXF020000007">
    <property type="protein sequence ID" value="CAH1790336.1"/>
    <property type="molecule type" value="Genomic_DNA"/>
</dbReference>
<keyword evidence="2" id="KW-1133">Transmembrane helix</keyword>
<gene>
    <name evidence="3" type="ORF">OFUS_LOCUS15550</name>
</gene>
<accession>A0A8S4PAE7</accession>
<organism evidence="3 4">
    <name type="scientific">Owenia fusiformis</name>
    <name type="common">Polychaete worm</name>
    <dbReference type="NCBI Taxonomy" id="6347"/>
    <lineage>
        <taxon>Eukaryota</taxon>
        <taxon>Metazoa</taxon>
        <taxon>Spiralia</taxon>
        <taxon>Lophotrochozoa</taxon>
        <taxon>Annelida</taxon>
        <taxon>Polychaeta</taxon>
        <taxon>Sedentaria</taxon>
        <taxon>Canalipalpata</taxon>
        <taxon>Sabellida</taxon>
        <taxon>Oweniida</taxon>
        <taxon>Oweniidae</taxon>
        <taxon>Owenia</taxon>
    </lineage>
</organism>
<evidence type="ECO:0000313" key="4">
    <source>
        <dbReference type="Proteomes" id="UP000749559"/>
    </source>
</evidence>
<evidence type="ECO:0000256" key="2">
    <source>
        <dbReference type="SAM" id="Phobius"/>
    </source>
</evidence>
<feature type="transmembrane region" description="Helical" evidence="2">
    <location>
        <begin position="343"/>
        <end position="366"/>
    </location>
</feature>
<feature type="compositionally biased region" description="Basic and acidic residues" evidence="1">
    <location>
        <begin position="413"/>
        <end position="432"/>
    </location>
</feature>
<dbReference type="Proteomes" id="UP000749559">
    <property type="component" value="Unassembled WGS sequence"/>
</dbReference>